<dbReference type="GO" id="GO:0030527">
    <property type="term" value="F:structural constituent of chromatin"/>
    <property type="evidence" value="ECO:0007669"/>
    <property type="project" value="InterPro"/>
</dbReference>
<reference evidence="5 6" key="1">
    <citation type="submission" date="2016-08" db="EMBL/GenBank/DDBJ databases">
        <title>Novel Firmicute Genomes.</title>
        <authorList>
            <person name="Poppleton D.I."/>
            <person name="Gribaldo S."/>
        </authorList>
    </citation>
    <scope>NUCLEOTIDE SEQUENCE [LARGE SCALE GENOMIC DNA]</scope>
    <source>
        <strain evidence="5 6">RAOx-1</strain>
    </source>
</reference>
<gene>
    <name evidence="5" type="ORF">BEP19_01775</name>
</gene>
<dbReference type="InterPro" id="IPR020816">
    <property type="entry name" value="Histone-like_DNA-bd_CS"/>
</dbReference>
<dbReference type="InterPro" id="IPR000119">
    <property type="entry name" value="Hist_DNA-bd"/>
</dbReference>
<dbReference type="PRINTS" id="PR01727">
    <property type="entry name" value="DNABINDINGHU"/>
</dbReference>
<dbReference type="GO" id="GO:0003677">
    <property type="term" value="F:DNA binding"/>
    <property type="evidence" value="ECO:0007669"/>
    <property type="project" value="UniProtKB-KW"/>
</dbReference>
<dbReference type="GO" id="GO:0006270">
    <property type="term" value="P:DNA replication initiation"/>
    <property type="evidence" value="ECO:0007669"/>
    <property type="project" value="UniProtKB-ARBA"/>
</dbReference>
<evidence type="ECO:0000256" key="3">
    <source>
        <dbReference type="ARBA" id="ARBA00023125"/>
    </source>
</evidence>
<dbReference type="CDD" id="cd13831">
    <property type="entry name" value="HU"/>
    <property type="match status" value="1"/>
</dbReference>
<evidence type="ECO:0000256" key="4">
    <source>
        <dbReference type="RuleBase" id="RU003939"/>
    </source>
</evidence>
<evidence type="ECO:0000313" key="6">
    <source>
        <dbReference type="Proteomes" id="UP000284219"/>
    </source>
</evidence>
<dbReference type="GO" id="GO:0042802">
    <property type="term" value="F:identical protein binding"/>
    <property type="evidence" value="ECO:0007669"/>
    <property type="project" value="UniProtKB-ARBA"/>
</dbReference>
<dbReference type="PROSITE" id="PS00045">
    <property type="entry name" value="HISTONE_LIKE"/>
    <property type="match status" value="1"/>
</dbReference>
<dbReference type="GO" id="GO:1990103">
    <property type="term" value="C:DnaA-HU complex"/>
    <property type="evidence" value="ECO:0007669"/>
    <property type="project" value="UniProtKB-ARBA"/>
</dbReference>
<organism evidence="5 6">
    <name type="scientific">Ammoniphilus oxalaticus</name>
    <dbReference type="NCBI Taxonomy" id="66863"/>
    <lineage>
        <taxon>Bacteria</taxon>
        <taxon>Bacillati</taxon>
        <taxon>Bacillota</taxon>
        <taxon>Bacilli</taxon>
        <taxon>Bacillales</taxon>
        <taxon>Paenibacillaceae</taxon>
        <taxon>Aneurinibacillus group</taxon>
        <taxon>Ammoniphilus</taxon>
    </lineage>
</organism>
<dbReference type="SUPFAM" id="SSF47729">
    <property type="entry name" value="IHF-like DNA-binding proteins"/>
    <property type="match status" value="1"/>
</dbReference>
<sequence length="93" mass="9972">MNKTELIAYVAETAELTKKDASRAVDAVFGAIEETLKTGDKVQLIGFGNFEVRERAARKGRNPQTGEEIEIAASKVPAFKPGKSLKDAVHGGV</sequence>
<dbReference type="GO" id="GO:0005829">
    <property type="term" value="C:cytosol"/>
    <property type="evidence" value="ECO:0007669"/>
    <property type="project" value="TreeGrafter"/>
</dbReference>
<evidence type="ECO:0000256" key="2">
    <source>
        <dbReference type="ARBA" id="ARBA00023067"/>
    </source>
</evidence>
<evidence type="ECO:0000256" key="1">
    <source>
        <dbReference type="ARBA" id="ARBA00010529"/>
    </source>
</evidence>
<keyword evidence="2" id="KW-0226">DNA condensation</keyword>
<dbReference type="AlphaFoldDB" id="A0A419SN30"/>
<name>A0A419SN30_9BACL</name>
<dbReference type="OrthoDB" id="9799835at2"/>
<dbReference type="GO" id="GO:0030261">
    <property type="term" value="P:chromosome condensation"/>
    <property type="evidence" value="ECO:0007669"/>
    <property type="project" value="UniProtKB-KW"/>
</dbReference>
<proteinExistence type="inferred from homology"/>
<dbReference type="Proteomes" id="UP000284219">
    <property type="component" value="Unassembled WGS sequence"/>
</dbReference>
<comment type="caution">
    <text evidence="5">The sequence shown here is derived from an EMBL/GenBank/DDBJ whole genome shotgun (WGS) entry which is preliminary data.</text>
</comment>
<dbReference type="GO" id="GO:0010467">
    <property type="term" value="P:gene expression"/>
    <property type="evidence" value="ECO:0007669"/>
    <property type="project" value="UniProtKB-ARBA"/>
</dbReference>
<dbReference type="Pfam" id="PF00216">
    <property type="entry name" value="Bac_DNA_binding"/>
    <property type="match status" value="1"/>
</dbReference>
<comment type="similarity">
    <text evidence="1 4">Belongs to the bacterial histone-like protein family.</text>
</comment>
<dbReference type="GO" id="GO:1990178">
    <property type="term" value="C:HU-DNA complex"/>
    <property type="evidence" value="ECO:0007669"/>
    <property type="project" value="UniProtKB-ARBA"/>
</dbReference>
<evidence type="ECO:0000313" key="5">
    <source>
        <dbReference type="EMBL" id="RKD25694.1"/>
    </source>
</evidence>
<dbReference type="SMART" id="SM00411">
    <property type="entry name" value="BHL"/>
    <property type="match status" value="1"/>
</dbReference>
<dbReference type="InterPro" id="IPR010992">
    <property type="entry name" value="IHF-like_DNA-bd_dom_sf"/>
</dbReference>
<keyword evidence="6" id="KW-1185">Reference proteome</keyword>
<dbReference type="FunFam" id="4.10.520.10:FF:000001">
    <property type="entry name" value="DNA-binding protein HU"/>
    <property type="match status" value="1"/>
</dbReference>
<dbReference type="EMBL" id="MCHY01000006">
    <property type="protein sequence ID" value="RKD25694.1"/>
    <property type="molecule type" value="Genomic_DNA"/>
</dbReference>
<dbReference type="PANTHER" id="PTHR33175:SF3">
    <property type="entry name" value="DNA-BINDING PROTEIN HU-BETA"/>
    <property type="match status" value="1"/>
</dbReference>
<accession>A0A419SN30</accession>
<protein>
    <submittedName>
        <fullName evidence="5">DNA-binding protein</fullName>
    </submittedName>
</protein>
<dbReference type="Gene3D" id="4.10.520.10">
    <property type="entry name" value="IHF-like DNA-binding proteins"/>
    <property type="match status" value="1"/>
</dbReference>
<dbReference type="PANTHER" id="PTHR33175">
    <property type="entry name" value="DNA-BINDING PROTEIN HU"/>
    <property type="match status" value="1"/>
</dbReference>
<keyword evidence="3 5" id="KW-0238">DNA-binding</keyword>